<reference evidence="2" key="1">
    <citation type="journal article" date="2018" name="Nat. Microbiol.">
        <title>Leveraging single-cell genomics to expand the fungal tree of life.</title>
        <authorList>
            <person name="Ahrendt S.R."/>
            <person name="Quandt C.A."/>
            <person name="Ciobanu D."/>
            <person name="Clum A."/>
            <person name="Salamov A."/>
            <person name="Andreopoulos B."/>
            <person name="Cheng J.F."/>
            <person name="Woyke T."/>
            <person name="Pelin A."/>
            <person name="Henrissat B."/>
            <person name="Reynolds N.K."/>
            <person name="Benny G.L."/>
            <person name="Smith M.E."/>
            <person name="James T.Y."/>
            <person name="Grigoriev I.V."/>
        </authorList>
    </citation>
    <scope>NUCLEOTIDE SEQUENCE [LARGE SCALE GENOMIC DNA]</scope>
</reference>
<dbReference type="Proteomes" id="UP000269721">
    <property type="component" value="Unassembled WGS sequence"/>
</dbReference>
<proteinExistence type="predicted"/>
<dbReference type="AlphaFoldDB" id="A0A4P9VW57"/>
<keyword evidence="2" id="KW-1185">Reference proteome</keyword>
<gene>
    <name evidence="1" type="ORF">BDK51DRAFT_46931</name>
</gene>
<protein>
    <submittedName>
        <fullName evidence="1">Uncharacterized protein</fullName>
    </submittedName>
</protein>
<evidence type="ECO:0000313" key="1">
    <source>
        <dbReference type="EMBL" id="RKO82903.1"/>
    </source>
</evidence>
<name>A0A4P9VW57_9FUNG</name>
<accession>A0A4P9VW57</accession>
<organism evidence="1 2">
    <name type="scientific">Blyttiomyces helicus</name>
    <dbReference type="NCBI Taxonomy" id="388810"/>
    <lineage>
        <taxon>Eukaryota</taxon>
        <taxon>Fungi</taxon>
        <taxon>Fungi incertae sedis</taxon>
        <taxon>Chytridiomycota</taxon>
        <taxon>Chytridiomycota incertae sedis</taxon>
        <taxon>Chytridiomycetes</taxon>
        <taxon>Chytridiomycetes incertae sedis</taxon>
        <taxon>Blyttiomyces</taxon>
    </lineage>
</organism>
<evidence type="ECO:0000313" key="2">
    <source>
        <dbReference type="Proteomes" id="UP000269721"/>
    </source>
</evidence>
<sequence>MVPPAPTLTATGYTNIAAAAIAAKNVIWPDPLDSLRKGLGRGCVKTLVKFDSYDHSIDTVTKFIVPGASAHVPPLIFTNCKLAEIFQAYLIGATKMCVYQKHQEYTTGAAPPVKPPILVNMWVFANEFFPKQVVNGVSNTLGFHLFTAIATFQGPLATFGQPITLRDVMDFKAANYKKLEIIAIKAYSKAENQGPIHNPKYL</sequence>
<dbReference type="EMBL" id="ML001931">
    <property type="protein sequence ID" value="RKO82903.1"/>
    <property type="molecule type" value="Genomic_DNA"/>
</dbReference>